<organism evidence="1 2">
    <name type="scientific">Melaminivora suipulveris</name>
    <dbReference type="NCBI Taxonomy" id="2109913"/>
    <lineage>
        <taxon>Bacteria</taxon>
        <taxon>Pseudomonadati</taxon>
        <taxon>Pseudomonadota</taxon>
        <taxon>Betaproteobacteria</taxon>
        <taxon>Burkholderiales</taxon>
        <taxon>Comamonadaceae</taxon>
        <taxon>Melaminivora</taxon>
    </lineage>
</organism>
<dbReference type="EMBL" id="CP027667">
    <property type="protein sequence ID" value="AVO51040.1"/>
    <property type="molecule type" value="Genomic_DNA"/>
</dbReference>
<dbReference type="Gene3D" id="3.40.30.10">
    <property type="entry name" value="Glutaredoxin"/>
    <property type="match status" value="1"/>
</dbReference>
<dbReference type="Proteomes" id="UP000237925">
    <property type="component" value="Chromosome"/>
</dbReference>
<dbReference type="KEGG" id="mela:C6568_08815"/>
<name>A0A2R3QH08_9BURK</name>
<accession>A0A2R3QH08</accession>
<dbReference type="SUPFAM" id="SSF52833">
    <property type="entry name" value="Thioredoxin-like"/>
    <property type="match status" value="1"/>
</dbReference>
<protein>
    <recommendedName>
        <fullName evidence="3">Thioredoxin</fullName>
    </recommendedName>
</protein>
<dbReference type="InterPro" id="IPR036249">
    <property type="entry name" value="Thioredoxin-like_sf"/>
</dbReference>
<evidence type="ECO:0008006" key="3">
    <source>
        <dbReference type="Google" id="ProtNLM"/>
    </source>
</evidence>
<evidence type="ECO:0000313" key="2">
    <source>
        <dbReference type="Proteomes" id="UP000237925"/>
    </source>
</evidence>
<keyword evidence="2" id="KW-1185">Reference proteome</keyword>
<gene>
    <name evidence="1" type="ORF">C6568_08815</name>
</gene>
<reference evidence="1 2" key="1">
    <citation type="submission" date="2018-03" db="EMBL/GenBank/DDBJ databases">
        <title>Genome sequencing of Melaminivora sp.</title>
        <authorList>
            <person name="Kim S.-J."/>
            <person name="Heo J."/>
            <person name="Ahn J.-H."/>
            <person name="Kwon S.-W."/>
        </authorList>
    </citation>
    <scope>NUCLEOTIDE SEQUENCE [LARGE SCALE GENOMIC DNA]</scope>
    <source>
        <strain evidence="1 2">SC2-9</strain>
    </source>
</reference>
<proteinExistence type="predicted"/>
<evidence type="ECO:0000313" key="1">
    <source>
        <dbReference type="EMBL" id="AVO51040.1"/>
    </source>
</evidence>
<dbReference type="AlphaFoldDB" id="A0A2R3QH08"/>
<sequence>MGALLGGAGLPALAAGKTLPLSASLPDELARALAKGQPLLVMVSLHRCPWCEEVRGNYLAPMHADEGLPVVQVDMRSQQATRSLQGARATHDELVRAWDVKVAPTVLFFGRGGAEVADRLVGGSPDFYHGYLERRLEQARKAVAAGA</sequence>
<dbReference type="OrthoDB" id="8561208at2"/>